<dbReference type="Gene3D" id="2.30.40.10">
    <property type="entry name" value="Urease, subunit C, domain 1"/>
    <property type="match status" value="1"/>
</dbReference>
<sequence length="476" mass="52142">MRTVIKGGTVVTASDSYEADVLIEDETIMTIGRGLSGDTTIDAAGKLVIPGGIDVHTHLDMPFGGTVSSDDFFTGHQAAAFGGTTMHIDFAIQPKGATLRETLDLWMGRAQGKAAVDYGFHVAITDLPDSVMQEIQKCPEYGVTSLKLFMAYKGALMVDDATLFRAMEQAAAHGLLIMVHAENGDAIDILVNQAIEAGNLEPKYHALTRPPELEAEATNRAIRLAEVAGCPLYVVHLTNEGALEAVALARGRGKPIYAETCTQYFFFTKDDLARPGFEGAKWVCSPPFREKHDQEALWSGVADNRLQVISTDHCPFWYEGGRDGRPGGKELGRESFARIPNGCPGIEDRMMVLYTCGVREGRFSVNRWVELCCTNPAKLFGVYPQKGVIAPGSDADVVVWDPEATYTISAATHHQRTDYNLYEGMQMRGMPSAVLSRGRVLVQDGEWKGEQGAGRFVPRQQFRLDKARMSNDERRG</sequence>
<comment type="similarity">
    <text evidence="2">Belongs to the metallo-dependent hydrolases superfamily. Hydantoinase/dihydropyrimidinase family.</text>
</comment>
<feature type="domain" description="Amidohydrolase-related" evidence="6">
    <location>
        <begin position="47"/>
        <end position="440"/>
    </location>
</feature>
<dbReference type="AlphaFoldDB" id="A0A6J4IRW6"/>
<evidence type="ECO:0000313" key="7">
    <source>
        <dbReference type="EMBL" id="CAA9257776.1"/>
    </source>
</evidence>
<evidence type="ECO:0000256" key="2">
    <source>
        <dbReference type="ARBA" id="ARBA00008829"/>
    </source>
</evidence>
<dbReference type="EC" id="3.5.2.2" evidence="7"/>
<dbReference type="SUPFAM" id="SSF51556">
    <property type="entry name" value="Metallo-dependent hydrolases"/>
    <property type="match status" value="1"/>
</dbReference>
<comment type="cofactor">
    <cofactor evidence="1">
        <name>Zn(2+)</name>
        <dbReference type="ChEBI" id="CHEBI:29105"/>
    </cofactor>
</comment>
<dbReference type="Pfam" id="PF01979">
    <property type="entry name" value="Amidohydro_1"/>
    <property type="match status" value="1"/>
</dbReference>
<comment type="PTM">
    <text evidence="5">Carbamylation allows a single lysine to coordinate two divalent metal cations.</text>
</comment>
<accession>A0A6J4IRW6</accession>
<evidence type="ECO:0000256" key="3">
    <source>
        <dbReference type="ARBA" id="ARBA00022723"/>
    </source>
</evidence>
<dbReference type="CDD" id="cd01314">
    <property type="entry name" value="D-HYD"/>
    <property type="match status" value="1"/>
</dbReference>
<dbReference type="PANTHER" id="PTHR11647:SF1">
    <property type="entry name" value="COLLAPSIN RESPONSE MEDIATOR PROTEIN"/>
    <property type="match status" value="1"/>
</dbReference>
<proteinExistence type="inferred from homology"/>
<gene>
    <name evidence="7" type="ORF">AVDCRST_MAG26-2188</name>
</gene>
<protein>
    <submittedName>
        <fullName evidence="7">Dihydropyrimidinase @ D-hydantoinase</fullName>
        <ecNumber evidence="7">3.5.2.2</ecNumber>
    </submittedName>
</protein>
<dbReference type="InterPro" id="IPR032466">
    <property type="entry name" value="Metal_Hydrolase"/>
</dbReference>
<reference evidence="7" key="1">
    <citation type="submission" date="2020-02" db="EMBL/GenBank/DDBJ databases">
        <authorList>
            <person name="Meier V. D."/>
        </authorList>
    </citation>
    <scope>NUCLEOTIDE SEQUENCE</scope>
    <source>
        <strain evidence="7">AVDCRST_MAG26</strain>
    </source>
</reference>
<feature type="modified residue" description="N6-carboxylysine" evidence="5">
    <location>
        <position position="147"/>
    </location>
</feature>
<dbReference type="NCBIfam" id="TIGR02033">
    <property type="entry name" value="D-hydantoinase"/>
    <property type="match status" value="1"/>
</dbReference>
<dbReference type="InterPro" id="IPR006680">
    <property type="entry name" value="Amidohydro-rel"/>
</dbReference>
<evidence type="ECO:0000256" key="5">
    <source>
        <dbReference type="PIRSR" id="PIRSR611778-50"/>
    </source>
</evidence>
<organism evidence="7">
    <name type="scientific">uncultured Chloroflexia bacterium</name>
    <dbReference type="NCBI Taxonomy" id="1672391"/>
    <lineage>
        <taxon>Bacteria</taxon>
        <taxon>Bacillati</taxon>
        <taxon>Chloroflexota</taxon>
        <taxon>Chloroflexia</taxon>
        <taxon>environmental samples</taxon>
    </lineage>
</organism>
<evidence type="ECO:0000256" key="1">
    <source>
        <dbReference type="ARBA" id="ARBA00001947"/>
    </source>
</evidence>
<dbReference type="InterPro" id="IPR011059">
    <property type="entry name" value="Metal-dep_hydrolase_composite"/>
</dbReference>
<keyword evidence="4 7" id="KW-0378">Hydrolase</keyword>
<evidence type="ECO:0000256" key="4">
    <source>
        <dbReference type="ARBA" id="ARBA00022801"/>
    </source>
</evidence>
<dbReference type="InterPro" id="IPR011778">
    <property type="entry name" value="Hydantoinase/dihydroPyrase"/>
</dbReference>
<evidence type="ECO:0000259" key="6">
    <source>
        <dbReference type="Pfam" id="PF01979"/>
    </source>
</evidence>
<keyword evidence="3" id="KW-0479">Metal-binding</keyword>
<dbReference type="PANTHER" id="PTHR11647">
    <property type="entry name" value="HYDRANTOINASE/DIHYDROPYRIMIDINASE FAMILY MEMBER"/>
    <property type="match status" value="1"/>
</dbReference>
<dbReference type="Gene3D" id="3.20.20.140">
    <property type="entry name" value="Metal-dependent hydrolases"/>
    <property type="match status" value="1"/>
</dbReference>
<dbReference type="SUPFAM" id="SSF51338">
    <property type="entry name" value="Composite domain of metallo-dependent hydrolases"/>
    <property type="match status" value="2"/>
</dbReference>
<dbReference type="EMBL" id="CADCTK010000500">
    <property type="protein sequence ID" value="CAA9257776.1"/>
    <property type="molecule type" value="Genomic_DNA"/>
</dbReference>
<dbReference type="InterPro" id="IPR050378">
    <property type="entry name" value="Metallo-dep_Hydrolases_sf"/>
</dbReference>
<dbReference type="GO" id="GO:0005829">
    <property type="term" value="C:cytosol"/>
    <property type="evidence" value="ECO:0007669"/>
    <property type="project" value="TreeGrafter"/>
</dbReference>
<dbReference type="GO" id="GO:0046872">
    <property type="term" value="F:metal ion binding"/>
    <property type="evidence" value="ECO:0007669"/>
    <property type="project" value="UniProtKB-KW"/>
</dbReference>
<dbReference type="FunFam" id="3.20.20.140:FF:000076">
    <property type="entry name" value="Dihydropyrimidinase like 2"/>
    <property type="match status" value="1"/>
</dbReference>
<name>A0A6J4IRW6_9CHLR</name>
<dbReference type="GO" id="GO:0004157">
    <property type="term" value="F:dihydropyrimidinase activity"/>
    <property type="evidence" value="ECO:0007669"/>
    <property type="project" value="UniProtKB-EC"/>
</dbReference>